<feature type="transmembrane region" description="Helical" evidence="6">
    <location>
        <begin position="148"/>
        <end position="167"/>
    </location>
</feature>
<protein>
    <recommendedName>
        <fullName evidence="9">Major facilitator superfamily (MFS) profile domain-containing protein</fullName>
    </recommendedName>
</protein>
<evidence type="ECO:0000256" key="1">
    <source>
        <dbReference type="ARBA" id="ARBA00004141"/>
    </source>
</evidence>
<evidence type="ECO:0008006" key="9">
    <source>
        <dbReference type="Google" id="ProtNLM"/>
    </source>
</evidence>
<dbReference type="GO" id="GO:0005886">
    <property type="term" value="C:plasma membrane"/>
    <property type="evidence" value="ECO:0007669"/>
    <property type="project" value="TreeGrafter"/>
</dbReference>
<keyword evidence="2" id="KW-0813">Transport</keyword>
<dbReference type="Gene3D" id="1.20.1720.10">
    <property type="entry name" value="Multidrug resistance protein D"/>
    <property type="match status" value="1"/>
</dbReference>
<dbReference type="PANTHER" id="PTHR23502:SF51">
    <property type="entry name" value="QUINIDINE RESISTANCE PROTEIN 1-RELATED"/>
    <property type="match status" value="1"/>
</dbReference>
<keyword evidence="3 6" id="KW-0812">Transmembrane</keyword>
<keyword evidence="5 6" id="KW-0472">Membrane</keyword>
<evidence type="ECO:0000256" key="5">
    <source>
        <dbReference type="ARBA" id="ARBA00023136"/>
    </source>
</evidence>
<dbReference type="PANTHER" id="PTHR23502">
    <property type="entry name" value="MAJOR FACILITATOR SUPERFAMILY"/>
    <property type="match status" value="1"/>
</dbReference>
<evidence type="ECO:0000256" key="4">
    <source>
        <dbReference type="ARBA" id="ARBA00022989"/>
    </source>
</evidence>
<evidence type="ECO:0000256" key="3">
    <source>
        <dbReference type="ARBA" id="ARBA00022692"/>
    </source>
</evidence>
<gene>
    <name evidence="7" type="ORF">AYL99_07283</name>
</gene>
<evidence type="ECO:0000256" key="2">
    <source>
        <dbReference type="ARBA" id="ARBA00022448"/>
    </source>
</evidence>
<sequence length="185" mass="20464">MAAEKANTNPEIEAVVRYSVFTTSERWCIVALVFKINLTITTYMAVATIAPTLVGSTADVLGRRPIYMVALTLYLGATLFIDIYKLDQWQAGLIYLPFGLGGTISTFFSGSLLDNAYRQTRTKRGLSTDKVAGDDLDNFAIEKARLSVIWIPMLVTICSVLAFGWVLDYHQVSIWHMPSALSLAN</sequence>
<comment type="subcellular location">
    <subcellularLocation>
        <location evidence="1">Membrane</location>
        <topology evidence="1">Multi-pass membrane protein</topology>
    </subcellularLocation>
</comment>
<dbReference type="Proteomes" id="UP000078343">
    <property type="component" value="Unassembled WGS sequence"/>
</dbReference>
<accession>A0A178ZG75</accession>
<evidence type="ECO:0000256" key="6">
    <source>
        <dbReference type="SAM" id="Phobius"/>
    </source>
</evidence>
<proteinExistence type="predicted"/>
<feature type="transmembrane region" description="Helical" evidence="6">
    <location>
        <begin position="92"/>
        <end position="113"/>
    </location>
</feature>
<dbReference type="GO" id="GO:0022857">
    <property type="term" value="F:transmembrane transporter activity"/>
    <property type="evidence" value="ECO:0007669"/>
    <property type="project" value="TreeGrafter"/>
</dbReference>
<keyword evidence="8" id="KW-1185">Reference proteome</keyword>
<feature type="transmembrane region" description="Helical" evidence="6">
    <location>
        <begin position="66"/>
        <end position="86"/>
    </location>
</feature>
<dbReference type="InterPro" id="IPR036259">
    <property type="entry name" value="MFS_trans_sf"/>
</dbReference>
<dbReference type="EMBL" id="LVYI01000006">
    <property type="protein sequence ID" value="OAP58193.1"/>
    <property type="molecule type" value="Genomic_DNA"/>
</dbReference>
<name>A0A178ZG75_9EURO</name>
<dbReference type="OrthoDB" id="4159967at2759"/>
<evidence type="ECO:0000313" key="8">
    <source>
        <dbReference type="Proteomes" id="UP000078343"/>
    </source>
</evidence>
<keyword evidence="4 6" id="KW-1133">Transmembrane helix</keyword>
<feature type="transmembrane region" description="Helical" evidence="6">
    <location>
        <begin position="29"/>
        <end position="54"/>
    </location>
</feature>
<dbReference type="AlphaFoldDB" id="A0A178ZG75"/>
<dbReference type="GeneID" id="30011451"/>
<evidence type="ECO:0000313" key="7">
    <source>
        <dbReference type="EMBL" id="OAP58193.1"/>
    </source>
</evidence>
<comment type="caution">
    <text evidence="7">The sequence shown here is derived from an EMBL/GenBank/DDBJ whole genome shotgun (WGS) entry which is preliminary data.</text>
</comment>
<organism evidence="7 8">
    <name type="scientific">Fonsecaea erecta</name>
    <dbReference type="NCBI Taxonomy" id="1367422"/>
    <lineage>
        <taxon>Eukaryota</taxon>
        <taxon>Fungi</taxon>
        <taxon>Dikarya</taxon>
        <taxon>Ascomycota</taxon>
        <taxon>Pezizomycotina</taxon>
        <taxon>Eurotiomycetes</taxon>
        <taxon>Chaetothyriomycetidae</taxon>
        <taxon>Chaetothyriales</taxon>
        <taxon>Herpotrichiellaceae</taxon>
        <taxon>Fonsecaea</taxon>
    </lineage>
</organism>
<reference evidence="7 8" key="1">
    <citation type="submission" date="2016-04" db="EMBL/GenBank/DDBJ databases">
        <title>Draft genome of Fonsecaea erecta CBS 125763.</title>
        <authorList>
            <person name="Weiss V.A."/>
            <person name="Vicente V.A."/>
            <person name="Raittz R.T."/>
            <person name="Moreno L.F."/>
            <person name="De Souza E.M."/>
            <person name="Pedrosa F.O."/>
            <person name="Steffens M.B."/>
            <person name="Faoro H."/>
            <person name="Tadra-Sfeir M.Z."/>
            <person name="Najafzadeh M.J."/>
            <person name="Felipe M.S."/>
            <person name="Teixeira M."/>
            <person name="Sun J."/>
            <person name="Xi L."/>
            <person name="Gomes R."/>
            <person name="De Azevedo C.M."/>
            <person name="Salgado C.G."/>
            <person name="Da Silva M.B."/>
            <person name="Nascimento M.F."/>
            <person name="Queiroz-Telles F."/>
            <person name="Attili D.S."/>
            <person name="Gorbushina A."/>
        </authorList>
    </citation>
    <scope>NUCLEOTIDE SEQUENCE [LARGE SCALE GENOMIC DNA]</scope>
    <source>
        <strain evidence="7 8">CBS 125763</strain>
    </source>
</reference>
<dbReference type="SUPFAM" id="SSF103473">
    <property type="entry name" value="MFS general substrate transporter"/>
    <property type="match status" value="1"/>
</dbReference>
<dbReference type="RefSeq" id="XP_018691560.1">
    <property type="nucleotide sequence ID" value="XM_018838792.1"/>
</dbReference>